<organism evidence="2">
    <name type="scientific">Arundo donax</name>
    <name type="common">Giant reed</name>
    <name type="synonym">Donax arundinaceus</name>
    <dbReference type="NCBI Taxonomy" id="35708"/>
    <lineage>
        <taxon>Eukaryota</taxon>
        <taxon>Viridiplantae</taxon>
        <taxon>Streptophyta</taxon>
        <taxon>Embryophyta</taxon>
        <taxon>Tracheophyta</taxon>
        <taxon>Spermatophyta</taxon>
        <taxon>Magnoliopsida</taxon>
        <taxon>Liliopsida</taxon>
        <taxon>Poales</taxon>
        <taxon>Poaceae</taxon>
        <taxon>PACMAD clade</taxon>
        <taxon>Arundinoideae</taxon>
        <taxon>Arundineae</taxon>
        <taxon>Arundo</taxon>
    </lineage>
</organism>
<evidence type="ECO:0000313" key="2">
    <source>
        <dbReference type="EMBL" id="JAD43011.1"/>
    </source>
</evidence>
<evidence type="ECO:0000256" key="1">
    <source>
        <dbReference type="SAM" id="Phobius"/>
    </source>
</evidence>
<keyword evidence="1" id="KW-0472">Membrane</keyword>
<dbReference type="AlphaFoldDB" id="A0A0A8ZW02"/>
<sequence length="55" mass="6323">MDIHWIIILLYALLIVCSRVLTLIGDISEFLVIFIYILALKSACFTIFFACINEL</sequence>
<feature type="transmembrane region" description="Helical" evidence="1">
    <location>
        <begin position="30"/>
        <end position="52"/>
    </location>
</feature>
<proteinExistence type="predicted"/>
<accession>A0A0A8ZW02</accession>
<name>A0A0A8ZW02_ARUDO</name>
<dbReference type="EMBL" id="GBRH01254884">
    <property type="protein sequence ID" value="JAD43011.1"/>
    <property type="molecule type" value="Transcribed_RNA"/>
</dbReference>
<feature type="transmembrane region" description="Helical" evidence="1">
    <location>
        <begin position="5"/>
        <end position="24"/>
    </location>
</feature>
<keyword evidence="1" id="KW-1133">Transmembrane helix</keyword>
<reference evidence="2" key="2">
    <citation type="journal article" date="2015" name="Data Brief">
        <title>Shoot transcriptome of the giant reed, Arundo donax.</title>
        <authorList>
            <person name="Barrero R.A."/>
            <person name="Guerrero F.D."/>
            <person name="Moolhuijzen P."/>
            <person name="Goolsby J.A."/>
            <person name="Tidwell J."/>
            <person name="Bellgard S.E."/>
            <person name="Bellgard M.I."/>
        </authorList>
    </citation>
    <scope>NUCLEOTIDE SEQUENCE</scope>
    <source>
        <tissue evidence="2">Shoot tissue taken approximately 20 cm above the soil surface</tissue>
    </source>
</reference>
<reference evidence="2" key="1">
    <citation type="submission" date="2014-09" db="EMBL/GenBank/DDBJ databases">
        <authorList>
            <person name="Magalhaes I.L.F."/>
            <person name="Oliveira U."/>
            <person name="Santos F.R."/>
            <person name="Vidigal T.H.D.A."/>
            <person name="Brescovit A.D."/>
            <person name="Santos A.J."/>
        </authorList>
    </citation>
    <scope>NUCLEOTIDE SEQUENCE</scope>
    <source>
        <tissue evidence="2">Shoot tissue taken approximately 20 cm above the soil surface</tissue>
    </source>
</reference>
<protein>
    <submittedName>
        <fullName evidence="2">Uncharacterized protein</fullName>
    </submittedName>
</protein>
<keyword evidence="1" id="KW-0812">Transmembrane</keyword>